<evidence type="ECO:0000256" key="1">
    <source>
        <dbReference type="SAM" id="Phobius"/>
    </source>
</evidence>
<dbReference type="RefSeq" id="WP_075045479.1">
    <property type="nucleotide sequence ID" value="NZ_CP018743.1"/>
</dbReference>
<keyword evidence="1" id="KW-0812">Transmembrane</keyword>
<keyword evidence="1" id="KW-0472">Membrane</keyword>
<feature type="transmembrane region" description="Helical" evidence="1">
    <location>
        <begin position="89"/>
        <end position="108"/>
    </location>
</feature>
<keyword evidence="1" id="KW-1133">Transmembrane helix</keyword>
<evidence type="ECO:0008006" key="4">
    <source>
        <dbReference type="Google" id="ProtNLM"/>
    </source>
</evidence>
<accession>A0A1L5PRQ5</accession>
<protein>
    <recommendedName>
        <fullName evidence="4">Transmembrane protein</fullName>
    </recommendedName>
</protein>
<dbReference type="AlphaFoldDB" id="A0A1L5PRQ5"/>
<dbReference type="EMBL" id="CP018743">
    <property type="protein sequence ID" value="APO82854.1"/>
    <property type="molecule type" value="Genomic_DNA"/>
</dbReference>
<sequence>MDCVAIVLLGMWLYAIGTLITLPCKIFGMKRRSQDIRAFLTRRRLLFLGWLYLITAPLVGLVILGISGAGISGSNASGVSDTLVVLSWLNLWTFLVAGCFALSGAYLWRRC</sequence>
<feature type="transmembrane region" description="Helical" evidence="1">
    <location>
        <begin position="45"/>
        <end position="69"/>
    </location>
</feature>
<dbReference type="Proteomes" id="UP000185146">
    <property type="component" value="Chromosome"/>
</dbReference>
<feature type="transmembrane region" description="Helical" evidence="1">
    <location>
        <begin position="6"/>
        <end position="24"/>
    </location>
</feature>
<name>A0A1L5PRQ5_PSEPU</name>
<evidence type="ECO:0000313" key="3">
    <source>
        <dbReference type="Proteomes" id="UP000185146"/>
    </source>
</evidence>
<organism evidence="2 3">
    <name type="scientific">Pseudomonas putida</name>
    <name type="common">Arthrobacter siderocapsulatus</name>
    <dbReference type="NCBI Taxonomy" id="303"/>
    <lineage>
        <taxon>Bacteria</taxon>
        <taxon>Pseudomonadati</taxon>
        <taxon>Pseudomonadota</taxon>
        <taxon>Gammaproteobacteria</taxon>
        <taxon>Pseudomonadales</taxon>
        <taxon>Pseudomonadaceae</taxon>
        <taxon>Pseudomonas</taxon>
    </lineage>
</organism>
<evidence type="ECO:0000313" key="2">
    <source>
        <dbReference type="EMBL" id="APO82854.1"/>
    </source>
</evidence>
<reference evidence="2 3" key="1">
    <citation type="submission" date="2016-12" db="EMBL/GenBank/DDBJ databases">
        <title>Draft Genome Sequence of Mercury Resistant Pseudomonas DRA525.</title>
        <authorList>
            <person name="Drace K.M."/>
        </authorList>
    </citation>
    <scope>NUCLEOTIDE SEQUENCE [LARGE SCALE GENOMIC DNA]</scope>
    <source>
        <strain evidence="2 3">DRA525</strain>
    </source>
</reference>
<gene>
    <name evidence="2" type="ORF">BL240_15875</name>
</gene>
<proteinExistence type="predicted"/>